<dbReference type="EMBL" id="JAULSR010000002">
    <property type="protein sequence ID" value="KAK0629865.1"/>
    <property type="molecule type" value="Genomic_DNA"/>
</dbReference>
<organism evidence="1 2">
    <name type="scientific">Bombardia bombarda</name>
    <dbReference type="NCBI Taxonomy" id="252184"/>
    <lineage>
        <taxon>Eukaryota</taxon>
        <taxon>Fungi</taxon>
        <taxon>Dikarya</taxon>
        <taxon>Ascomycota</taxon>
        <taxon>Pezizomycotina</taxon>
        <taxon>Sordariomycetes</taxon>
        <taxon>Sordariomycetidae</taxon>
        <taxon>Sordariales</taxon>
        <taxon>Lasiosphaeriaceae</taxon>
        <taxon>Bombardia</taxon>
    </lineage>
</organism>
<protein>
    <submittedName>
        <fullName evidence="1">Uncharacterized protein</fullName>
    </submittedName>
</protein>
<dbReference type="Proteomes" id="UP001174934">
    <property type="component" value="Unassembled WGS sequence"/>
</dbReference>
<accession>A0AA39XAW0</accession>
<evidence type="ECO:0000313" key="1">
    <source>
        <dbReference type="EMBL" id="KAK0629865.1"/>
    </source>
</evidence>
<name>A0AA39XAW0_9PEZI</name>
<proteinExistence type="predicted"/>
<gene>
    <name evidence="1" type="ORF">B0T17DRAFT_598170</name>
</gene>
<evidence type="ECO:0000313" key="2">
    <source>
        <dbReference type="Proteomes" id="UP001174934"/>
    </source>
</evidence>
<keyword evidence="2" id="KW-1185">Reference proteome</keyword>
<reference evidence="1" key="1">
    <citation type="submission" date="2023-06" db="EMBL/GenBank/DDBJ databases">
        <title>Genome-scale phylogeny and comparative genomics of the fungal order Sordariales.</title>
        <authorList>
            <consortium name="Lawrence Berkeley National Laboratory"/>
            <person name="Hensen N."/>
            <person name="Bonometti L."/>
            <person name="Westerberg I."/>
            <person name="Brannstrom I.O."/>
            <person name="Guillou S."/>
            <person name="Cros-Aarteil S."/>
            <person name="Calhoun S."/>
            <person name="Haridas S."/>
            <person name="Kuo A."/>
            <person name="Mondo S."/>
            <person name="Pangilinan J."/>
            <person name="Riley R."/>
            <person name="LaButti K."/>
            <person name="Andreopoulos B."/>
            <person name="Lipzen A."/>
            <person name="Chen C."/>
            <person name="Yanf M."/>
            <person name="Daum C."/>
            <person name="Ng V."/>
            <person name="Clum A."/>
            <person name="Steindorff A."/>
            <person name="Ohm R."/>
            <person name="Martin F."/>
            <person name="Silar P."/>
            <person name="Natvig D."/>
            <person name="Lalanne C."/>
            <person name="Gautier V."/>
            <person name="Ament-velasquez S.L."/>
            <person name="Kruys A."/>
            <person name="Hutchinson M.I."/>
            <person name="Powell A.J."/>
            <person name="Barry K."/>
            <person name="Miller A.N."/>
            <person name="Grigoriev I.V."/>
            <person name="Debuchy R."/>
            <person name="Gladieux P."/>
            <person name="Thoren M.H."/>
            <person name="Johannesson H."/>
        </authorList>
    </citation>
    <scope>NUCLEOTIDE SEQUENCE</scope>
    <source>
        <strain evidence="1">SMH3391-2</strain>
    </source>
</reference>
<dbReference type="AlphaFoldDB" id="A0AA39XAW0"/>
<comment type="caution">
    <text evidence="1">The sequence shown here is derived from an EMBL/GenBank/DDBJ whole genome shotgun (WGS) entry which is preliminary data.</text>
</comment>
<sequence>MLVVWSLESGGAVVSSREGEEEKRRMDGWWQAGWPAAEMGGQGKVPAGDATKRASTQVTQTLSSHTQQGPGSGYAVLWIGKARPRRGGMEAKAHCTGVGQNGGPMSVRRYLSQTPSVPSAEVRGVVRFAASDAVHPQACAGRYHSVSSQIIKTDGNKRMEQPKVQVKVRIGTYEPVCAPLDLGIKPGWPDYIRRRTVMNEWLFQPDGRICISVRVGVRDDGGSVIMVVVAYVRRPSKKQTADAYSNGAGGQHAAQRKAPVLSPDYPENGISICQSSDKNWFIAKYAGLNCFPINDMLFARFGLYP</sequence>